<evidence type="ECO:0000256" key="2">
    <source>
        <dbReference type="ARBA" id="ARBA00022801"/>
    </source>
</evidence>
<dbReference type="SUPFAM" id="SSF53474">
    <property type="entry name" value="alpha/beta-Hydrolases"/>
    <property type="match status" value="2"/>
</dbReference>
<gene>
    <name evidence="4" type="ORF">LTR91_005603</name>
</gene>
<feature type="domain" description="Peptidase S33 tripeptidyl aminopeptidase-like C-terminal" evidence="3">
    <location>
        <begin position="516"/>
        <end position="613"/>
    </location>
</feature>
<dbReference type="GO" id="GO:0016787">
    <property type="term" value="F:hydrolase activity"/>
    <property type="evidence" value="ECO:0007669"/>
    <property type="project" value="UniProtKB-KW"/>
</dbReference>
<keyword evidence="2" id="KW-0378">Hydrolase</keyword>
<dbReference type="Pfam" id="PF08386">
    <property type="entry name" value="Abhydrolase_4"/>
    <property type="match status" value="1"/>
</dbReference>
<dbReference type="PANTHER" id="PTHR43248:SF25">
    <property type="entry name" value="AB HYDROLASE-1 DOMAIN-CONTAINING PROTEIN-RELATED"/>
    <property type="match status" value="1"/>
</dbReference>
<evidence type="ECO:0000259" key="3">
    <source>
        <dbReference type="Pfam" id="PF08386"/>
    </source>
</evidence>
<reference evidence="4" key="1">
    <citation type="submission" date="2023-06" db="EMBL/GenBank/DDBJ databases">
        <title>Black Yeasts Isolated from many extreme environments.</title>
        <authorList>
            <person name="Coleine C."/>
            <person name="Stajich J.E."/>
            <person name="Selbmann L."/>
        </authorList>
    </citation>
    <scope>NUCLEOTIDE SEQUENCE</scope>
    <source>
        <strain evidence="4">CCFEE 5200</strain>
    </source>
</reference>
<evidence type="ECO:0000313" key="5">
    <source>
        <dbReference type="Proteomes" id="UP001175353"/>
    </source>
</evidence>
<accession>A0AAN6KUM6</accession>
<comment type="caution">
    <text evidence="4">The sequence shown here is derived from an EMBL/GenBank/DDBJ whole genome shotgun (WGS) entry which is preliminary data.</text>
</comment>
<sequence>MYFDRLSNLLLQSSSWLQGQVPLSSTSVTAAVSRNDFEWDQITPSKHFVWHQCFGDFKCARLRVPMDWQGGSAEANKTVDIAIVKVEATVPVTDPMYGGAVVLNPGGPGGSGVGQALRGGHHVRTILSAGPTGASDSIAKVPCPPTSVGERPTDKIMWKYFDIISFDPRGVNASRPLLTCFPDRIEAAIYNLEEEAHGYIGTSDTSFDNLWASKRAVADGCSKRMADEGLAKQMSTAPVARDIVEIFERHGEWREHEAKRLLSSLPALSTLSSQDRKAIISRTAWTKGAEKLQYWGFSYGSILGATLATMYPERIHRAVLDGIADSHDYMAGGWSTNLQDTDLIFLKLAEHCWEGGKDNCAIWDEGGPPAILMNVEKTTTDLVANPISIPAHDTHGPAMVTWNDLRRLIRDIVYWPIRDFPFTAQVLHELSERNGTSLATWVRSQRPAGLGEPLGKQCEVDGPYSPACFATKDGGGPLLSWEATYGIACSDGPGDRLNQTKAEFKEYADRIMAQSKLMGASWATIQLPCTAWHARPNWRYEGDFRNKTAVPVLFASTSIDPVTPLANAFRMAEGFEGAGVLQQDSEGHSTYSGISMCSMRAIREYFQSGTLPGKVGGLENEYDWVGYGAECGVDRKPFDGYDAKGSVPDLPEGETDKDMWEALIGLNRAWP</sequence>
<dbReference type="EMBL" id="JAUJLE010000036">
    <property type="protein sequence ID" value="KAK1000685.1"/>
    <property type="molecule type" value="Genomic_DNA"/>
</dbReference>
<keyword evidence="5" id="KW-1185">Reference proteome</keyword>
<name>A0AAN6KUM6_9PEZI</name>
<evidence type="ECO:0000256" key="1">
    <source>
        <dbReference type="ARBA" id="ARBA00010088"/>
    </source>
</evidence>
<dbReference type="Proteomes" id="UP001175353">
    <property type="component" value="Unassembled WGS sequence"/>
</dbReference>
<dbReference type="PANTHER" id="PTHR43248">
    <property type="entry name" value="2-SUCCINYL-6-HYDROXY-2,4-CYCLOHEXADIENE-1-CARBOXYLATE SYNTHASE"/>
    <property type="match status" value="1"/>
</dbReference>
<dbReference type="Gene3D" id="3.40.50.1820">
    <property type="entry name" value="alpha/beta hydrolase"/>
    <property type="match status" value="1"/>
</dbReference>
<comment type="similarity">
    <text evidence="1">Belongs to the peptidase S33 family.</text>
</comment>
<dbReference type="InterPro" id="IPR051601">
    <property type="entry name" value="Serine_prot/Carboxylest_S33"/>
</dbReference>
<dbReference type="AlphaFoldDB" id="A0AAN6KUM6"/>
<proteinExistence type="inferred from homology"/>
<protein>
    <recommendedName>
        <fullName evidence="3">Peptidase S33 tripeptidyl aminopeptidase-like C-terminal domain-containing protein</fullName>
    </recommendedName>
</protein>
<dbReference type="InterPro" id="IPR029058">
    <property type="entry name" value="AB_hydrolase_fold"/>
</dbReference>
<dbReference type="InterPro" id="IPR013595">
    <property type="entry name" value="Pept_S33_TAP-like_C"/>
</dbReference>
<organism evidence="4 5">
    <name type="scientific">Friedmanniomyces endolithicus</name>
    <dbReference type="NCBI Taxonomy" id="329885"/>
    <lineage>
        <taxon>Eukaryota</taxon>
        <taxon>Fungi</taxon>
        <taxon>Dikarya</taxon>
        <taxon>Ascomycota</taxon>
        <taxon>Pezizomycotina</taxon>
        <taxon>Dothideomycetes</taxon>
        <taxon>Dothideomycetidae</taxon>
        <taxon>Mycosphaerellales</taxon>
        <taxon>Teratosphaeriaceae</taxon>
        <taxon>Friedmanniomyces</taxon>
    </lineage>
</organism>
<evidence type="ECO:0000313" key="4">
    <source>
        <dbReference type="EMBL" id="KAK1000685.1"/>
    </source>
</evidence>